<protein>
    <submittedName>
        <fullName evidence="7">Oxidoreductase</fullName>
        <ecNumber evidence="7">1.-.-.-</ecNumber>
    </submittedName>
</protein>
<dbReference type="EMBL" id="CP012159">
    <property type="protein sequence ID" value="AKT37580.1"/>
    <property type="molecule type" value="Genomic_DNA"/>
</dbReference>
<dbReference type="SUPFAM" id="SSF51735">
    <property type="entry name" value="NAD(P)-binding Rossmann-fold domains"/>
    <property type="match status" value="2"/>
</dbReference>
<evidence type="ECO:0000256" key="5">
    <source>
        <dbReference type="ARBA" id="ARBA00023002"/>
    </source>
</evidence>
<dbReference type="GO" id="GO:0000166">
    <property type="term" value="F:nucleotide binding"/>
    <property type="evidence" value="ECO:0007669"/>
    <property type="project" value="InterPro"/>
</dbReference>
<dbReference type="RefSeq" id="WP_050429927.1">
    <property type="nucleotide sequence ID" value="NZ_CP012159.1"/>
</dbReference>
<keyword evidence="3" id="KW-0479">Metal-binding</keyword>
<comment type="similarity">
    <text evidence="2">Belongs to the zinc-containing alcohol dehydrogenase family.</text>
</comment>
<evidence type="ECO:0000256" key="4">
    <source>
        <dbReference type="ARBA" id="ARBA00022833"/>
    </source>
</evidence>
<dbReference type="AlphaFoldDB" id="A0A0K1E9P1"/>
<dbReference type="Gene3D" id="3.90.180.10">
    <property type="entry name" value="Medium-chain alcohol dehydrogenases, catalytic domain"/>
    <property type="match status" value="2"/>
</dbReference>
<evidence type="ECO:0000313" key="8">
    <source>
        <dbReference type="Proteomes" id="UP000067626"/>
    </source>
</evidence>
<organism evidence="7 8">
    <name type="scientific">Chondromyces crocatus</name>
    <dbReference type="NCBI Taxonomy" id="52"/>
    <lineage>
        <taxon>Bacteria</taxon>
        <taxon>Pseudomonadati</taxon>
        <taxon>Myxococcota</taxon>
        <taxon>Polyangia</taxon>
        <taxon>Polyangiales</taxon>
        <taxon>Polyangiaceae</taxon>
        <taxon>Chondromyces</taxon>
    </lineage>
</organism>
<dbReference type="Pfam" id="PF22725">
    <property type="entry name" value="GFO_IDH_MocA_C3"/>
    <property type="match status" value="1"/>
</dbReference>
<dbReference type="InterPro" id="IPR036291">
    <property type="entry name" value="NAD(P)-bd_dom_sf"/>
</dbReference>
<name>A0A0K1E9P1_CHOCO</name>
<accession>A0A0K1E9P1</accession>
<dbReference type="Gene3D" id="3.40.50.720">
    <property type="entry name" value="NAD(P)-binding Rossmann-like Domain"/>
    <property type="match status" value="2"/>
</dbReference>
<dbReference type="InterPro" id="IPR013154">
    <property type="entry name" value="ADH-like_N"/>
</dbReference>
<keyword evidence="5 7" id="KW-0560">Oxidoreductase</keyword>
<dbReference type="InterPro" id="IPR000683">
    <property type="entry name" value="Gfo/Idh/MocA-like_OxRdtase_N"/>
</dbReference>
<dbReference type="GO" id="GO:0016491">
    <property type="term" value="F:oxidoreductase activity"/>
    <property type="evidence" value="ECO:0007669"/>
    <property type="project" value="UniProtKB-KW"/>
</dbReference>
<dbReference type="CDD" id="cd08255">
    <property type="entry name" value="2-desacetyl-2-hydroxyethyl_bacteriochlorophyllide_like"/>
    <property type="match status" value="1"/>
</dbReference>
<gene>
    <name evidence="7" type="ORF">CMC5_017210</name>
</gene>
<feature type="domain" description="Enoyl reductase (ER)" evidence="6">
    <location>
        <begin position="52"/>
        <end position="357"/>
    </location>
</feature>
<keyword evidence="4" id="KW-0862">Zinc</keyword>
<dbReference type="PANTHER" id="PTHR43350">
    <property type="entry name" value="NAD-DEPENDENT ALCOHOL DEHYDROGENASE"/>
    <property type="match status" value="1"/>
</dbReference>
<dbReference type="GO" id="GO:0046872">
    <property type="term" value="F:metal ion binding"/>
    <property type="evidence" value="ECO:0007669"/>
    <property type="project" value="UniProtKB-KW"/>
</dbReference>
<dbReference type="STRING" id="52.CMC5_017210"/>
<dbReference type="PANTHER" id="PTHR43350:SF19">
    <property type="entry name" value="D-GULOSIDE 3-DEHYDROGENASE"/>
    <property type="match status" value="1"/>
</dbReference>
<evidence type="ECO:0000256" key="3">
    <source>
        <dbReference type="ARBA" id="ARBA00022723"/>
    </source>
</evidence>
<sequence length="724" mass="77278">MKQVVQEVRSGRTTVREIPAPIAGPGQVVVGTVASLLSAGTERYVVELARKSLIGKARQRPDQVRRVLEKVRQEGLITTFHQVMAKLDEPMALGYSAAGVVLELGRGVQGMKPGDRVAVAGPHAGVIAAGVNLCARIPDEVSFEQAAYTSVGAIALEGVRLAGLGLGERVLVIGLGLIGQITVCLLKAQGCRVIGTDLDPEKLALAKTLGADEVIAGNPSAEQVRVFSGGHGVDAVIITAATASNAPIELAAAASRVRGRIVLVGVVGLEIPRQPFFEKELTFTVSSSLGPGRFDAAYSDKGIDYPVGHVRWTMQRNMEAVLDTIAQGKLPVEQLTTHRFPIERAPEAYELITGATKAPFLGVILEHPPAPARLVRRVELRAAPPASSGEVGLSLIGAGNYARLILMPMLERQRGVRFRGLCTAKGLSAEHSGRVKGYDFAATEVQEIWDDPHTHAVLIATRHDLHAELVTAALRAGKHVFVEKPLCIRLEELEAIARCVDELGERCPVLMVGYNRRFAPATARLREIFAGVSPLSISYRFSVPPIPPDHWVQDEDVGGGRIVGEATHAIDTCVAITGSTPARVYAESVGKVGGIETTDDRVFITLRHHDGSVSSVSYQSGGDRALPPERIEIFGGGKVAILDGWDALEIWSKGEVQRERMGKDKGQKDELDAFFRACRGGTPPIPWDHVVGVTEASLLAVRSLREGVPEVCSAPGELPAVAPP</sequence>
<evidence type="ECO:0000256" key="1">
    <source>
        <dbReference type="ARBA" id="ARBA00001947"/>
    </source>
</evidence>
<dbReference type="Pfam" id="PF01408">
    <property type="entry name" value="GFO_IDH_MocA"/>
    <property type="match status" value="1"/>
</dbReference>
<dbReference type="KEGG" id="ccro:CMC5_017210"/>
<evidence type="ECO:0000256" key="2">
    <source>
        <dbReference type="ARBA" id="ARBA00008072"/>
    </source>
</evidence>
<dbReference type="Proteomes" id="UP000067626">
    <property type="component" value="Chromosome"/>
</dbReference>
<dbReference type="OrthoDB" id="9782091at2"/>
<dbReference type="SUPFAM" id="SSF55347">
    <property type="entry name" value="Glyceraldehyde-3-phosphate dehydrogenase-like, C-terminal domain"/>
    <property type="match status" value="1"/>
</dbReference>
<dbReference type="PATRIC" id="fig|52.7.peg.1848"/>
<evidence type="ECO:0000313" key="7">
    <source>
        <dbReference type="EMBL" id="AKT37580.1"/>
    </source>
</evidence>
<dbReference type="Gene3D" id="3.30.360.10">
    <property type="entry name" value="Dihydrodipicolinate Reductase, domain 2"/>
    <property type="match status" value="1"/>
</dbReference>
<dbReference type="SUPFAM" id="SSF50129">
    <property type="entry name" value="GroES-like"/>
    <property type="match status" value="1"/>
</dbReference>
<dbReference type="Pfam" id="PF00107">
    <property type="entry name" value="ADH_zinc_N"/>
    <property type="match status" value="1"/>
</dbReference>
<reference evidence="7 8" key="1">
    <citation type="submission" date="2015-07" db="EMBL/GenBank/DDBJ databases">
        <title>Genome analysis of myxobacterium Chondromyces crocatus Cm c5 reveals a high potential for natural compound synthesis and the genetic basis for the loss of fruiting body formation.</title>
        <authorList>
            <person name="Zaburannyi N."/>
            <person name="Bunk B."/>
            <person name="Maier J."/>
            <person name="Overmann J."/>
            <person name="Mueller R."/>
        </authorList>
    </citation>
    <scope>NUCLEOTIDE SEQUENCE [LARGE SCALE GENOMIC DNA]</scope>
    <source>
        <strain evidence="7 8">Cm c5</strain>
    </source>
</reference>
<dbReference type="InterPro" id="IPR011032">
    <property type="entry name" value="GroES-like_sf"/>
</dbReference>
<dbReference type="InterPro" id="IPR013149">
    <property type="entry name" value="ADH-like_C"/>
</dbReference>
<evidence type="ECO:0000259" key="6">
    <source>
        <dbReference type="SMART" id="SM00829"/>
    </source>
</evidence>
<comment type="cofactor">
    <cofactor evidence="1">
        <name>Zn(2+)</name>
        <dbReference type="ChEBI" id="CHEBI:29105"/>
    </cofactor>
</comment>
<dbReference type="SMART" id="SM00829">
    <property type="entry name" value="PKS_ER"/>
    <property type="match status" value="1"/>
</dbReference>
<dbReference type="Pfam" id="PF08240">
    <property type="entry name" value="ADH_N"/>
    <property type="match status" value="1"/>
</dbReference>
<proteinExistence type="inferred from homology"/>
<dbReference type="InterPro" id="IPR020843">
    <property type="entry name" value="ER"/>
</dbReference>
<dbReference type="InterPro" id="IPR055170">
    <property type="entry name" value="GFO_IDH_MocA-like_dom"/>
</dbReference>
<dbReference type="EC" id="1.-.-.-" evidence="7"/>
<keyword evidence="8" id="KW-1185">Reference proteome</keyword>